<dbReference type="EMBL" id="BSNJ01000002">
    <property type="protein sequence ID" value="GLQ20352.1"/>
    <property type="molecule type" value="Genomic_DNA"/>
</dbReference>
<keyword evidence="2" id="KW-1185">Reference proteome</keyword>
<proteinExistence type="predicted"/>
<gene>
    <name evidence="1" type="ORF">GCM10007854_13070</name>
</gene>
<dbReference type="Proteomes" id="UP001161390">
    <property type="component" value="Unassembled WGS sequence"/>
</dbReference>
<name>A0ABQ5UZS7_9PROT</name>
<protein>
    <submittedName>
        <fullName evidence="1">Uncharacterized protein</fullName>
    </submittedName>
</protein>
<comment type="caution">
    <text evidence="1">The sequence shown here is derived from an EMBL/GenBank/DDBJ whole genome shotgun (WGS) entry which is preliminary data.</text>
</comment>
<accession>A0ABQ5UZS7</accession>
<organism evidence="1 2">
    <name type="scientific">Algimonas porphyrae</name>
    <dbReference type="NCBI Taxonomy" id="1128113"/>
    <lineage>
        <taxon>Bacteria</taxon>
        <taxon>Pseudomonadati</taxon>
        <taxon>Pseudomonadota</taxon>
        <taxon>Alphaproteobacteria</taxon>
        <taxon>Maricaulales</taxon>
        <taxon>Robiginitomaculaceae</taxon>
        <taxon>Algimonas</taxon>
    </lineage>
</organism>
<evidence type="ECO:0000313" key="1">
    <source>
        <dbReference type="EMBL" id="GLQ20352.1"/>
    </source>
</evidence>
<reference evidence="1" key="2">
    <citation type="submission" date="2023-01" db="EMBL/GenBank/DDBJ databases">
        <title>Draft genome sequence of Algimonas porphyrae strain NBRC 108216.</title>
        <authorList>
            <person name="Sun Q."/>
            <person name="Mori K."/>
        </authorList>
    </citation>
    <scope>NUCLEOTIDE SEQUENCE</scope>
    <source>
        <strain evidence="1">NBRC 108216</strain>
    </source>
</reference>
<reference evidence="1" key="1">
    <citation type="journal article" date="2014" name="Int. J. Syst. Evol. Microbiol.">
        <title>Complete genome of a new Firmicutes species belonging to the dominant human colonic microbiota ('Ruminococcus bicirculans') reveals two chromosomes and a selective capacity to utilize plant glucans.</title>
        <authorList>
            <consortium name="NISC Comparative Sequencing Program"/>
            <person name="Wegmann U."/>
            <person name="Louis P."/>
            <person name="Goesmann A."/>
            <person name="Henrissat B."/>
            <person name="Duncan S.H."/>
            <person name="Flint H.J."/>
        </authorList>
    </citation>
    <scope>NUCLEOTIDE SEQUENCE</scope>
    <source>
        <strain evidence="1">NBRC 108216</strain>
    </source>
</reference>
<evidence type="ECO:0000313" key="2">
    <source>
        <dbReference type="Proteomes" id="UP001161390"/>
    </source>
</evidence>
<sequence length="62" mass="6728">MLVKHGPQVPDRQAVFGGDLRVVEEVWRWLDGGHYRTPVSDCALAVMALSLLGGARQATAQP</sequence>